<name>A0ABM7D0B2_9GAMM</name>
<dbReference type="Proteomes" id="UP000278437">
    <property type="component" value="Chromosome"/>
</dbReference>
<feature type="transmembrane region" description="Helical" evidence="1">
    <location>
        <begin position="15"/>
        <end position="35"/>
    </location>
</feature>
<dbReference type="RefSeq" id="WP_126166240.1">
    <property type="nucleotide sequence ID" value="NZ_CP020373.1"/>
</dbReference>
<sequence>MTFEQSRFQDFFSRCYEVLIYGIYFIAALIFLSFLGVNIDFTFEILLGLAIPALGLVYIYTRFKSGTHLLRIEEQGISFQDDKYVSHIKRGDYEGYNITRLPPQKVVIKNKVYGETSFSYYTFSPSQRKVIFSLLDKYK</sequence>
<gene>
    <name evidence="2" type="ORF">STH12_00664</name>
</gene>
<keyword evidence="1" id="KW-0472">Membrane</keyword>
<evidence type="ECO:0008006" key="4">
    <source>
        <dbReference type="Google" id="ProtNLM"/>
    </source>
</evidence>
<dbReference type="EMBL" id="CP020373">
    <property type="protein sequence ID" value="AZQ09803.1"/>
    <property type="molecule type" value="Genomic_DNA"/>
</dbReference>
<evidence type="ECO:0000256" key="1">
    <source>
        <dbReference type="SAM" id="Phobius"/>
    </source>
</evidence>
<keyword evidence="3" id="KW-1185">Reference proteome</keyword>
<keyword evidence="1" id="KW-1133">Transmembrane helix</keyword>
<evidence type="ECO:0000313" key="3">
    <source>
        <dbReference type="Proteomes" id="UP000278437"/>
    </source>
</evidence>
<evidence type="ECO:0000313" key="2">
    <source>
        <dbReference type="EMBL" id="AZQ09803.1"/>
    </source>
</evidence>
<protein>
    <recommendedName>
        <fullName evidence="4">PH domain-containing protein</fullName>
    </recommendedName>
</protein>
<proteinExistence type="predicted"/>
<reference evidence="3" key="1">
    <citation type="submission" date="2017-03" db="EMBL/GenBank/DDBJ databases">
        <title>Full genome sequence of a non-lethal Shewanella isolate that potentiates virulence of Vibio parahaemolyticus causing acute hepatopancreatic necrosis disease (AHPND) in shrimp.</title>
        <authorList>
            <person name="Prachumwat A."/>
            <person name="Sritunyalucksana K."/>
        </authorList>
    </citation>
    <scope>NUCLEOTIDE SEQUENCE [LARGE SCALE GENOMIC DNA]</scope>
    <source>
        <strain evidence="3">TH2012</strain>
    </source>
</reference>
<feature type="transmembrane region" description="Helical" evidence="1">
    <location>
        <begin position="41"/>
        <end position="61"/>
    </location>
</feature>
<organism evidence="2 3">
    <name type="scientific">Shewanella khirikhana</name>
    <dbReference type="NCBI Taxonomy" id="1965282"/>
    <lineage>
        <taxon>Bacteria</taxon>
        <taxon>Pseudomonadati</taxon>
        <taxon>Pseudomonadota</taxon>
        <taxon>Gammaproteobacteria</taxon>
        <taxon>Alteromonadales</taxon>
        <taxon>Shewanellaceae</taxon>
        <taxon>Shewanella</taxon>
    </lineage>
</organism>
<keyword evidence="1" id="KW-0812">Transmembrane</keyword>
<accession>A0ABM7D0B2</accession>